<feature type="compositionally biased region" description="Basic residues" evidence="1">
    <location>
        <begin position="145"/>
        <end position="156"/>
    </location>
</feature>
<dbReference type="EMBL" id="CM007387">
    <property type="protein sequence ID" value="ONK62919.1"/>
    <property type="molecule type" value="Genomic_DNA"/>
</dbReference>
<keyword evidence="3" id="KW-1185">Reference proteome</keyword>
<feature type="region of interest" description="Disordered" evidence="1">
    <location>
        <begin position="1"/>
        <end position="38"/>
    </location>
</feature>
<feature type="region of interest" description="Disordered" evidence="1">
    <location>
        <begin position="145"/>
        <end position="164"/>
    </location>
</feature>
<sequence>MEKAIHLNPIPHTKNLLPRPSAPPSSPSSSPSPFFPLQIHSPSPPLLALLPHPLLPPPIPHHNGLPNSPSVAGPSSAPSRPAISLNVGQPLILQATEPIFYSRRRTRPGPIVRPSVQRLDGRAYERCSTGMRGFLKPVVDNPRYRGRAGGRRRRTQRPAAIGGF</sequence>
<evidence type="ECO:0000313" key="2">
    <source>
        <dbReference type="EMBL" id="ONK62919.1"/>
    </source>
</evidence>
<evidence type="ECO:0000256" key="1">
    <source>
        <dbReference type="SAM" id="MobiDB-lite"/>
    </source>
</evidence>
<reference evidence="3" key="1">
    <citation type="journal article" date="2017" name="Nat. Commun.">
        <title>The asparagus genome sheds light on the origin and evolution of a young Y chromosome.</title>
        <authorList>
            <person name="Harkess A."/>
            <person name="Zhou J."/>
            <person name="Xu C."/>
            <person name="Bowers J.E."/>
            <person name="Van der Hulst R."/>
            <person name="Ayyampalayam S."/>
            <person name="Mercati F."/>
            <person name="Riccardi P."/>
            <person name="McKain M.R."/>
            <person name="Kakrana A."/>
            <person name="Tang H."/>
            <person name="Ray J."/>
            <person name="Groenendijk J."/>
            <person name="Arikit S."/>
            <person name="Mathioni S.M."/>
            <person name="Nakano M."/>
            <person name="Shan H."/>
            <person name="Telgmann-Rauber A."/>
            <person name="Kanno A."/>
            <person name="Yue Z."/>
            <person name="Chen H."/>
            <person name="Li W."/>
            <person name="Chen Y."/>
            <person name="Xu X."/>
            <person name="Zhang Y."/>
            <person name="Luo S."/>
            <person name="Chen H."/>
            <person name="Gao J."/>
            <person name="Mao Z."/>
            <person name="Pires J.C."/>
            <person name="Luo M."/>
            <person name="Kudrna D."/>
            <person name="Wing R.A."/>
            <person name="Meyers B.C."/>
            <person name="Yi K."/>
            <person name="Kong H."/>
            <person name="Lavrijsen P."/>
            <person name="Sunseri F."/>
            <person name="Falavigna A."/>
            <person name="Ye Y."/>
            <person name="Leebens-Mack J.H."/>
            <person name="Chen G."/>
        </authorList>
    </citation>
    <scope>NUCLEOTIDE SEQUENCE [LARGE SCALE GENOMIC DNA]</scope>
    <source>
        <strain evidence="3">cv. DH0086</strain>
    </source>
</reference>
<proteinExistence type="predicted"/>
<accession>A0A5P1EDP2</accession>
<dbReference type="AlphaFoldDB" id="A0A5P1EDP2"/>
<name>A0A5P1EDP2_ASPOF</name>
<feature type="compositionally biased region" description="Low complexity" evidence="1">
    <location>
        <begin position="27"/>
        <end position="36"/>
    </location>
</feature>
<organism evidence="2 3">
    <name type="scientific">Asparagus officinalis</name>
    <name type="common">Garden asparagus</name>
    <dbReference type="NCBI Taxonomy" id="4686"/>
    <lineage>
        <taxon>Eukaryota</taxon>
        <taxon>Viridiplantae</taxon>
        <taxon>Streptophyta</taxon>
        <taxon>Embryophyta</taxon>
        <taxon>Tracheophyta</taxon>
        <taxon>Spermatophyta</taxon>
        <taxon>Magnoliopsida</taxon>
        <taxon>Liliopsida</taxon>
        <taxon>Asparagales</taxon>
        <taxon>Asparagaceae</taxon>
        <taxon>Asparagoideae</taxon>
        <taxon>Asparagus</taxon>
    </lineage>
</organism>
<evidence type="ECO:0000313" key="3">
    <source>
        <dbReference type="Proteomes" id="UP000243459"/>
    </source>
</evidence>
<protein>
    <submittedName>
        <fullName evidence="2">Uncharacterized protein</fullName>
    </submittedName>
</protein>
<feature type="compositionally biased region" description="Low complexity" evidence="1">
    <location>
        <begin position="61"/>
        <end position="83"/>
    </location>
</feature>
<gene>
    <name evidence="2" type="ORF">A4U43_C07F9480</name>
</gene>
<feature type="region of interest" description="Disordered" evidence="1">
    <location>
        <begin position="50"/>
        <end position="83"/>
    </location>
</feature>
<dbReference type="Proteomes" id="UP000243459">
    <property type="component" value="Chromosome 7"/>
</dbReference>
<dbReference type="Gramene" id="ONK62919">
    <property type="protein sequence ID" value="ONK62919"/>
    <property type="gene ID" value="A4U43_C07F9480"/>
</dbReference>